<dbReference type="RefSeq" id="XP_040631623.1">
    <property type="nucleotide sequence ID" value="XM_040771911.1"/>
</dbReference>
<reference evidence="2 3" key="1">
    <citation type="journal article" date="2012" name="Science">
        <title>The Paleozoic origin of enzymatic lignin decomposition reconstructed from 31 fungal genomes.</title>
        <authorList>
            <person name="Floudas D."/>
            <person name="Binder M."/>
            <person name="Riley R."/>
            <person name="Barry K."/>
            <person name="Blanchette R.A."/>
            <person name="Henrissat B."/>
            <person name="Martinez A.T."/>
            <person name="Otillar R."/>
            <person name="Spatafora J.W."/>
            <person name="Yadav J.S."/>
            <person name="Aerts A."/>
            <person name="Benoit I."/>
            <person name="Boyd A."/>
            <person name="Carlson A."/>
            <person name="Copeland A."/>
            <person name="Coutinho P.M."/>
            <person name="de Vries R.P."/>
            <person name="Ferreira P."/>
            <person name="Findley K."/>
            <person name="Foster B."/>
            <person name="Gaskell J."/>
            <person name="Glotzer D."/>
            <person name="Gorecki P."/>
            <person name="Heitman J."/>
            <person name="Hesse C."/>
            <person name="Hori C."/>
            <person name="Igarashi K."/>
            <person name="Jurgens J.A."/>
            <person name="Kallen N."/>
            <person name="Kersten P."/>
            <person name="Kohler A."/>
            <person name="Kuees U."/>
            <person name="Kumar T.K.A."/>
            <person name="Kuo A."/>
            <person name="LaButti K."/>
            <person name="Larrondo L.F."/>
            <person name="Lindquist E."/>
            <person name="Ling A."/>
            <person name="Lombard V."/>
            <person name="Lucas S."/>
            <person name="Lundell T."/>
            <person name="Martin R."/>
            <person name="McLaughlin D.J."/>
            <person name="Morgenstern I."/>
            <person name="Morin E."/>
            <person name="Murat C."/>
            <person name="Nagy L.G."/>
            <person name="Nolan M."/>
            <person name="Ohm R.A."/>
            <person name="Patyshakuliyeva A."/>
            <person name="Rokas A."/>
            <person name="Ruiz-Duenas F.J."/>
            <person name="Sabat G."/>
            <person name="Salamov A."/>
            <person name="Samejima M."/>
            <person name="Schmutz J."/>
            <person name="Slot J.C."/>
            <person name="St John F."/>
            <person name="Stenlid J."/>
            <person name="Sun H."/>
            <person name="Sun S."/>
            <person name="Syed K."/>
            <person name="Tsang A."/>
            <person name="Wiebenga A."/>
            <person name="Young D."/>
            <person name="Pisabarro A."/>
            <person name="Eastwood D.C."/>
            <person name="Martin F."/>
            <person name="Cullen D."/>
            <person name="Grigoriev I.V."/>
            <person name="Hibbett D.S."/>
        </authorList>
    </citation>
    <scope>NUCLEOTIDE SEQUENCE [LARGE SCALE GENOMIC DNA]</scope>
    <source>
        <strain evidence="2 3">DJM-731 SS1</strain>
    </source>
</reference>
<dbReference type="AlphaFoldDB" id="M5G7L7"/>
<dbReference type="GeneID" id="63686973"/>
<feature type="region of interest" description="Disordered" evidence="1">
    <location>
        <begin position="144"/>
        <end position="171"/>
    </location>
</feature>
<dbReference type="Proteomes" id="UP000030653">
    <property type="component" value="Unassembled WGS sequence"/>
</dbReference>
<evidence type="ECO:0000256" key="1">
    <source>
        <dbReference type="SAM" id="MobiDB-lite"/>
    </source>
</evidence>
<gene>
    <name evidence="2" type="ORF">DACRYDRAFT_20373</name>
</gene>
<evidence type="ECO:0000313" key="2">
    <source>
        <dbReference type="EMBL" id="EJU04729.1"/>
    </source>
</evidence>
<protein>
    <submittedName>
        <fullName evidence="2">Uncharacterized protein</fullName>
    </submittedName>
</protein>
<name>M5G7L7_DACPD</name>
<proteinExistence type="predicted"/>
<accession>M5G7L7</accession>
<evidence type="ECO:0000313" key="3">
    <source>
        <dbReference type="Proteomes" id="UP000030653"/>
    </source>
</evidence>
<organism evidence="2 3">
    <name type="scientific">Dacryopinax primogenitus (strain DJM 731)</name>
    <name type="common">Brown rot fungus</name>
    <dbReference type="NCBI Taxonomy" id="1858805"/>
    <lineage>
        <taxon>Eukaryota</taxon>
        <taxon>Fungi</taxon>
        <taxon>Dikarya</taxon>
        <taxon>Basidiomycota</taxon>
        <taxon>Agaricomycotina</taxon>
        <taxon>Dacrymycetes</taxon>
        <taxon>Dacrymycetales</taxon>
        <taxon>Dacrymycetaceae</taxon>
        <taxon>Dacryopinax</taxon>
    </lineage>
</organism>
<sequence>MENVESRLFFETSSRCAPAETHGYRHDRHSILVSILLVLLYQPCNPSHSEACMCETRADSSRVTWSTSGSVRTRSLLICDVGMQVCVAFIYANAVIGCSSMSPKAIRSDHGTRHVLIASITGLQLPSCAQYMKGASSITPPGTASCFSTTNPHSPSPSHAGQKQNTHPGTIHAFPTLPASNSWSQFGPCALRKSCEHRCCVAY</sequence>
<keyword evidence="3" id="KW-1185">Reference proteome</keyword>
<dbReference type="HOGENOM" id="CLU_1348882_0_0_1"/>
<dbReference type="EMBL" id="JH795857">
    <property type="protein sequence ID" value="EJU04729.1"/>
    <property type="molecule type" value="Genomic_DNA"/>
</dbReference>